<feature type="chain" id="PRO_5002317106" description="alkaline phosphatase" evidence="5">
    <location>
        <begin position="18"/>
        <end position="667"/>
    </location>
</feature>
<dbReference type="InterPro" id="IPR017850">
    <property type="entry name" value="Alkaline_phosphatase_core_sf"/>
</dbReference>
<feature type="binding site" evidence="3">
    <location>
        <position position="451"/>
    </location>
    <ligand>
        <name>Zn(2+)</name>
        <dbReference type="ChEBI" id="CHEBI:29105"/>
        <label>2</label>
    </ligand>
</feature>
<feature type="binding site" evidence="3">
    <location>
        <position position="447"/>
    </location>
    <ligand>
        <name>Zn(2+)</name>
        <dbReference type="ChEBI" id="CHEBI:29105"/>
        <label>2</label>
    </ligand>
</feature>
<protein>
    <recommendedName>
        <fullName evidence="1">alkaline phosphatase</fullName>
        <ecNumber evidence="1">3.1.3.1</ecNumber>
    </recommendedName>
</protein>
<dbReference type="EMBL" id="KN880574">
    <property type="protein sequence ID" value="KIY65877.1"/>
    <property type="molecule type" value="Genomic_DNA"/>
</dbReference>
<keyword evidence="5" id="KW-0732">Signal</keyword>
<feature type="binding site" evidence="3">
    <location>
        <position position="172"/>
    </location>
    <ligand>
        <name>Zn(2+)</name>
        <dbReference type="ChEBI" id="CHEBI:29105"/>
        <label>2</label>
    </ligand>
</feature>
<feature type="binding site" evidence="3">
    <location>
        <position position="282"/>
    </location>
    <ligand>
        <name>Mg(2+)</name>
        <dbReference type="ChEBI" id="CHEBI:18420"/>
    </ligand>
</feature>
<comment type="cofactor">
    <cofactor evidence="3">
        <name>Mg(2+)</name>
        <dbReference type="ChEBI" id="CHEBI:18420"/>
    </cofactor>
    <text evidence="3">Binds 1 Mg(2+) ion.</text>
</comment>
<comment type="cofactor">
    <cofactor evidence="3">
        <name>Zn(2+)</name>
        <dbReference type="ChEBI" id="CHEBI:29105"/>
    </cofactor>
    <text evidence="3">Binds 2 Zn(2+) ions.</text>
</comment>
<dbReference type="PANTHER" id="PTHR11596">
    <property type="entry name" value="ALKALINE PHOSPHATASE"/>
    <property type="match status" value="1"/>
</dbReference>
<dbReference type="OrthoDB" id="5818554at2759"/>
<sequence length="667" mass="72622">MQRTLGVSLLCASLVYAQTYQRLGTCPSLGCVFPPDQANFLPGQLFDIRLEVHAPVNGSEAFNNGVPDEKFSFCIQVGDGECQDASSFFSVAEPVLSTYNFTWYEDLFAEEAETPSVVNVAAKSYRALSLAEPGEYKAILKYFGTQQTVARWQVRSTPKEAVAKNVLFFIGDGMTQSMITAARLIAHKSINGVYQSLMQMDQMEALGHQMTHSIDSYITDSANSATALYTGKKSTVNALNVYADSSSDPFDDPKFETIAELFRRRRHGPIGVVSTADIADATPAGLCSHTRLRDELPSIIFEFLYGAQALTPDVEWPTSCEGPDVLFGAGAEHFFPGEDSYNEEDFYAKFAAEGYEIVYNKTGLEATGVDQKTLGIFSTGNLAKWIDRNVWPENLVGGGASPLGDESDALDQPGLKDMVIKAINILQNRAQENGTGWFMMAEAASIDKMMHSLDYDRALGELLELDDTIRATIAHLEEIGEAENTLIVVTADHGHGFDIYGSTDTKYFASKDTDREKRNAVSVYQGSGLSGYTVEPESLPTNDTIVFGAQGPNFPVNWEPRYAFAAGMAAYPDHKETFKIAKTGPRTPAVKSDDGVIANEKDKPSGFHVGGNLDITQAQGVHSLTDVSVFANGPGSDKFRGVYNSIDIFYKIADALALGPEGKYEAC</sequence>
<evidence type="ECO:0000256" key="2">
    <source>
        <dbReference type="PIRSR" id="PIRSR601952-1"/>
    </source>
</evidence>
<dbReference type="GO" id="GO:0004035">
    <property type="term" value="F:alkaline phosphatase activity"/>
    <property type="evidence" value="ECO:0007669"/>
    <property type="project" value="UniProtKB-EC"/>
</dbReference>
<feature type="binding site" evidence="3">
    <location>
        <position position="172"/>
    </location>
    <ligand>
        <name>Mg(2+)</name>
        <dbReference type="ChEBI" id="CHEBI:18420"/>
    </ligand>
</feature>
<evidence type="ECO:0000256" key="1">
    <source>
        <dbReference type="ARBA" id="ARBA00012647"/>
    </source>
</evidence>
<comment type="similarity">
    <text evidence="4">Belongs to the alkaline phosphatase family.</text>
</comment>
<dbReference type="InterPro" id="IPR001952">
    <property type="entry name" value="Alkaline_phosphatase"/>
</dbReference>
<evidence type="ECO:0000256" key="4">
    <source>
        <dbReference type="RuleBase" id="RU003946"/>
    </source>
</evidence>
<evidence type="ECO:0000256" key="5">
    <source>
        <dbReference type="SAM" id="SignalP"/>
    </source>
</evidence>
<keyword evidence="7" id="KW-1185">Reference proteome</keyword>
<proteinExistence type="inferred from homology"/>
<name>A0A0D7B5V6_9AGAR</name>
<evidence type="ECO:0000313" key="6">
    <source>
        <dbReference type="EMBL" id="KIY65877.1"/>
    </source>
</evidence>
<feature type="binding site" evidence="3">
    <location>
        <position position="442"/>
    </location>
    <ligand>
        <name>Mg(2+)</name>
        <dbReference type="ChEBI" id="CHEBI:18420"/>
    </ligand>
</feature>
<feature type="active site" description="Phosphoserine intermediate" evidence="2">
    <location>
        <position position="221"/>
    </location>
</feature>
<dbReference type="Gene3D" id="3.40.720.10">
    <property type="entry name" value="Alkaline Phosphatase, subunit A"/>
    <property type="match status" value="2"/>
</dbReference>
<dbReference type="PRINTS" id="PR00113">
    <property type="entry name" value="ALKPHPHTASE"/>
</dbReference>
<dbReference type="Proteomes" id="UP000054007">
    <property type="component" value="Unassembled WGS sequence"/>
</dbReference>
<dbReference type="Pfam" id="PF00245">
    <property type="entry name" value="Alk_phosphatase"/>
    <property type="match status" value="1"/>
</dbReference>
<dbReference type="GO" id="GO:0046872">
    <property type="term" value="F:metal ion binding"/>
    <property type="evidence" value="ECO:0007669"/>
    <property type="project" value="UniProtKB-KW"/>
</dbReference>
<feature type="binding site" evidence="3">
    <location>
        <position position="493"/>
    </location>
    <ligand>
        <name>Zn(2+)</name>
        <dbReference type="ChEBI" id="CHEBI:29105"/>
        <label>2</label>
    </ligand>
</feature>
<accession>A0A0D7B5V6</accession>
<dbReference type="SUPFAM" id="SSF53649">
    <property type="entry name" value="Alkaline phosphatase-like"/>
    <property type="match status" value="1"/>
</dbReference>
<dbReference type="SMART" id="SM00098">
    <property type="entry name" value="alkPPc"/>
    <property type="match status" value="1"/>
</dbReference>
<dbReference type="CDD" id="cd16012">
    <property type="entry name" value="ALP"/>
    <property type="match status" value="1"/>
</dbReference>
<feature type="signal peptide" evidence="5">
    <location>
        <begin position="1"/>
        <end position="17"/>
    </location>
</feature>
<feature type="binding site" evidence="3">
    <location>
        <position position="622"/>
    </location>
    <ligand>
        <name>Zn(2+)</name>
        <dbReference type="ChEBI" id="CHEBI:29105"/>
        <label>2</label>
    </ligand>
</feature>
<dbReference type="STRING" id="1314674.A0A0D7B5V6"/>
<keyword evidence="3" id="KW-0460">Magnesium</keyword>
<gene>
    <name evidence="6" type="ORF">CYLTODRAFT_51108</name>
</gene>
<reference evidence="6 7" key="1">
    <citation type="journal article" date="2015" name="Fungal Genet. Biol.">
        <title>Evolution of novel wood decay mechanisms in Agaricales revealed by the genome sequences of Fistulina hepatica and Cylindrobasidium torrendii.</title>
        <authorList>
            <person name="Floudas D."/>
            <person name="Held B.W."/>
            <person name="Riley R."/>
            <person name="Nagy L.G."/>
            <person name="Koehler G."/>
            <person name="Ransdell A.S."/>
            <person name="Younus H."/>
            <person name="Chow J."/>
            <person name="Chiniquy J."/>
            <person name="Lipzen A."/>
            <person name="Tritt A."/>
            <person name="Sun H."/>
            <person name="Haridas S."/>
            <person name="LaButti K."/>
            <person name="Ohm R.A."/>
            <person name="Kues U."/>
            <person name="Blanchette R.A."/>
            <person name="Grigoriev I.V."/>
            <person name="Minto R.E."/>
            <person name="Hibbett D.S."/>
        </authorList>
    </citation>
    <scope>NUCLEOTIDE SEQUENCE [LARGE SCALE GENOMIC DNA]</scope>
    <source>
        <strain evidence="6 7">FP15055 ss-10</strain>
    </source>
</reference>
<dbReference type="PANTHER" id="PTHR11596:SF72">
    <property type="entry name" value="ALKALINE PHOSPHATASE"/>
    <property type="match status" value="1"/>
</dbReference>
<feature type="binding site" evidence="3">
    <location>
        <position position="492"/>
    </location>
    <ligand>
        <name>Zn(2+)</name>
        <dbReference type="ChEBI" id="CHEBI:29105"/>
        <label>2</label>
    </ligand>
</feature>
<organism evidence="6 7">
    <name type="scientific">Cylindrobasidium torrendii FP15055 ss-10</name>
    <dbReference type="NCBI Taxonomy" id="1314674"/>
    <lineage>
        <taxon>Eukaryota</taxon>
        <taxon>Fungi</taxon>
        <taxon>Dikarya</taxon>
        <taxon>Basidiomycota</taxon>
        <taxon>Agaricomycotina</taxon>
        <taxon>Agaricomycetes</taxon>
        <taxon>Agaricomycetidae</taxon>
        <taxon>Agaricales</taxon>
        <taxon>Marasmiineae</taxon>
        <taxon>Physalacriaceae</taxon>
        <taxon>Cylindrobasidium</taxon>
    </lineage>
</organism>
<keyword evidence="3" id="KW-0479">Metal-binding</keyword>
<feature type="binding site" evidence="3">
    <location>
        <position position="280"/>
    </location>
    <ligand>
        <name>Mg(2+)</name>
        <dbReference type="ChEBI" id="CHEBI:18420"/>
    </ligand>
</feature>
<dbReference type="AlphaFoldDB" id="A0A0D7B5V6"/>
<evidence type="ECO:0000313" key="7">
    <source>
        <dbReference type="Proteomes" id="UP000054007"/>
    </source>
</evidence>
<evidence type="ECO:0000256" key="3">
    <source>
        <dbReference type="PIRSR" id="PIRSR601952-2"/>
    </source>
</evidence>
<dbReference type="EC" id="3.1.3.1" evidence="1"/>
<keyword evidence="3" id="KW-0862">Zinc</keyword>